<dbReference type="Proteomes" id="UP000325003">
    <property type="component" value="Unassembled WGS sequence"/>
</dbReference>
<accession>A0A5B1LNW4</accession>
<dbReference type="AlphaFoldDB" id="A0A5B1LNW4"/>
<keyword evidence="1" id="KW-1133">Transmembrane helix</keyword>
<keyword evidence="3" id="KW-1185">Reference proteome</keyword>
<protein>
    <submittedName>
        <fullName evidence="2">DUF4245 domain-containing protein</fullName>
    </submittedName>
</protein>
<organism evidence="2 3">
    <name type="scientific">Nocardioides humilatus</name>
    <dbReference type="NCBI Taxonomy" id="2607660"/>
    <lineage>
        <taxon>Bacteria</taxon>
        <taxon>Bacillati</taxon>
        <taxon>Actinomycetota</taxon>
        <taxon>Actinomycetes</taxon>
        <taxon>Propionibacteriales</taxon>
        <taxon>Nocardioidaceae</taxon>
        <taxon>Nocardioides</taxon>
    </lineage>
</organism>
<evidence type="ECO:0000256" key="1">
    <source>
        <dbReference type="SAM" id="Phobius"/>
    </source>
</evidence>
<sequence length="187" mass="20153">MSTSSVGRPGKYQRSAGGLLAALVITVVAIGALLWFMGLFRDDVDNRPDRVDYLETVSEAQDAKLSPIYPAELPKGWIATGFDVVPGDNPTFEIRLLTDSDKFIGIRQEAEDVSTLIRQYVDEDASATDIYSARGSVAEAWQGYEDDGGDSAYASEVDGETVLVYGSASAADLREVIDSLTTEALDD</sequence>
<evidence type="ECO:0000313" key="3">
    <source>
        <dbReference type="Proteomes" id="UP000325003"/>
    </source>
</evidence>
<name>A0A5B1LNW4_9ACTN</name>
<dbReference type="Pfam" id="PF14030">
    <property type="entry name" value="DUF4245"/>
    <property type="match status" value="1"/>
</dbReference>
<feature type="transmembrane region" description="Helical" evidence="1">
    <location>
        <begin position="20"/>
        <end position="40"/>
    </location>
</feature>
<reference evidence="2 3" key="1">
    <citation type="submission" date="2019-09" db="EMBL/GenBank/DDBJ databases">
        <title>Nocardioides panacisoli sp. nov., isolated from the soil of a ginseng field.</title>
        <authorList>
            <person name="Cho C."/>
        </authorList>
    </citation>
    <scope>NUCLEOTIDE SEQUENCE [LARGE SCALE GENOMIC DNA]</scope>
    <source>
        <strain evidence="2 3">BN130099</strain>
    </source>
</reference>
<reference evidence="2 3" key="2">
    <citation type="submission" date="2019-09" db="EMBL/GenBank/DDBJ databases">
        <authorList>
            <person name="Jin C."/>
        </authorList>
    </citation>
    <scope>NUCLEOTIDE SEQUENCE [LARGE SCALE GENOMIC DNA]</scope>
    <source>
        <strain evidence="2 3">BN130099</strain>
    </source>
</reference>
<comment type="caution">
    <text evidence="2">The sequence shown here is derived from an EMBL/GenBank/DDBJ whole genome shotgun (WGS) entry which is preliminary data.</text>
</comment>
<keyword evidence="1" id="KW-0812">Transmembrane</keyword>
<dbReference type="InterPro" id="IPR025339">
    <property type="entry name" value="DUF4245"/>
</dbReference>
<dbReference type="RefSeq" id="WP_149726789.1">
    <property type="nucleotide sequence ID" value="NZ_VUJV01000001.1"/>
</dbReference>
<keyword evidence="1" id="KW-0472">Membrane</keyword>
<dbReference type="EMBL" id="VUJV01000001">
    <property type="protein sequence ID" value="KAA1421329.1"/>
    <property type="molecule type" value="Genomic_DNA"/>
</dbReference>
<gene>
    <name evidence="2" type="ORF">F0U44_03205</name>
</gene>
<evidence type="ECO:0000313" key="2">
    <source>
        <dbReference type="EMBL" id="KAA1421329.1"/>
    </source>
</evidence>
<proteinExistence type="predicted"/>